<reference evidence="1 2" key="1">
    <citation type="submission" date="2024-04" db="EMBL/GenBank/DDBJ databases">
        <title>Luteolibacter sp. isolated from soil.</title>
        <authorList>
            <person name="An J."/>
        </authorList>
    </citation>
    <scope>NUCLEOTIDE SEQUENCE [LARGE SCALE GENOMIC DNA]</scope>
    <source>
        <strain evidence="1 2">Y139</strain>
    </source>
</reference>
<keyword evidence="2" id="KW-1185">Reference proteome</keyword>
<comment type="caution">
    <text evidence="1">The sequence shown here is derived from an EMBL/GenBank/DDBJ whole genome shotgun (WGS) entry which is preliminary data.</text>
</comment>
<dbReference type="Proteomes" id="UP001371305">
    <property type="component" value="Unassembled WGS sequence"/>
</dbReference>
<gene>
    <name evidence="1" type="ORF">WKV53_11215</name>
</gene>
<dbReference type="RefSeq" id="WP_341404674.1">
    <property type="nucleotide sequence ID" value="NZ_JBBUKT010000003.1"/>
</dbReference>
<organism evidence="1 2">
    <name type="scientific">Luteolibacter soli</name>
    <dbReference type="NCBI Taxonomy" id="3135280"/>
    <lineage>
        <taxon>Bacteria</taxon>
        <taxon>Pseudomonadati</taxon>
        <taxon>Verrucomicrobiota</taxon>
        <taxon>Verrucomicrobiia</taxon>
        <taxon>Verrucomicrobiales</taxon>
        <taxon>Verrucomicrobiaceae</taxon>
        <taxon>Luteolibacter</taxon>
    </lineage>
</organism>
<protein>
    <submittedName>
        <fullName evidence="1">Uncharacterized protein</fullName>
    </submittedName>
</protein>
<sequence length="127" mass="14225">MEVDLFFTPIEPPIYELLAWDMALIMPCLEVIRRELPNLAKDLIPKDSQIAIFATTQTKFPGSSYPVLGVVQFTEDYNAPYVAIEAKIRTWCRETGKEGMLKLAAGVEVPSWAELKEMACYPLPTAG</sequence>
<proteinExistence type="predicted"/>
<name>A0ABU9ATJ7_9BACT</name>
<evidence type="ECO:0000313" key="1">
    <source>
        <dbReference type="EMBL" id="MEK7951072.1"/>
    </source>
</evidence>
<evidence type="ECO:0000313" key="2">
    <source>
        <dbReference type="Proteomes" id="UP001371305"/>
    </source>
</evidence>
<dbReference type="EMBL" id="JBBUKT010000003">
    <property type="protein sequence ID" value="MEK7951072.1"/>
    <property type="molecule type" value="Genomic_DNA"/>
</dbReference>
<accession>A0ABU9ATJ7</accession>